<dbReference type="SUPFAM" id="SSF52096">
    <property type="entry name" value="ClpP/crotonase"/>
    <property type="match status" value="1"/>
</dbReference>
<dbReference type="OrthoDB" id="8452484at2"/>
<dbReference type="PANTHER" id="PTHR43459:SF1">
    <property type="entry name" value="EG:BACN32G11.4 PROTEIN"/>
    <property type="match status" value="1"/>
</dbReference>
<keyword evidence="3" id="KW-1185">Reference proteome</keyword>
<dbReference type="Gene3D" id="3.90.226.10">
    <property type="entry name" value="2-enoyl-CoA Hydratase, Chain A, domain 1"/>
    <property type="match status" value="1"/>
</dbReference>
<evidence type="ECO:0000256" key="1">
    <source>
        <dbReference type="ARBA" id="ARBA00005254"/>
    </source>
</evidence>
<evidence type="ECO:0000313" key="2">
    <source>
        <dbReference type="EMBL" id="QBI18218.1"/>
    </source>
</evidence>
<dbReference type="CDD" id="cd06558">
    <property type="entry name" value="crotonase-like"/>
    <property type="match status" value="1"/>
</dbReference>
<proteinExistence type="inferred from homology"/>
<dbReference type="Proteomes" id="UP000291469">
    <property type="component" value="Chromosome"/>
</dbReference>
<protein>
    <recommendedName>
        <fullName evidence="4">Enoyl-CoA hydratase</fullName>
    </recommendedName>
</protein>
<dbReference type="RefSeq" id="WP_131153216.1">
    <property type="nucleotide sequence ID" value="NZ_CP036402.1"/>
</dbReference>
<comment type="similarity">
    <text evidence="1">Belongs to the enoyl-CoA hydratase/isomerase family.</text>
</comment>
<reference evidence="2 3" key="1">
    <citation type="submission" date="2019-01" db="EMBL/GenBank/DDBJ databases">
        <title>Egibacter rhizosphaerae EGI 80759T.</title>
        <authorList>
            <person name="Chen D.-D."/>
            <person name="Tian Y."/>
            <person name="Jiao J.-Y."/>
            <person name="Zhang X.-T."/>
            <person name="Zhang Y.-G."/>
            <person name="Zhang Y."/>
            <person name="Xiao M."/>
            <person name="Shu W.-S."/>
            <person name="Li W.-J."/>
        </authorList>
    </citation>
    <scope>NUCLEOTIDE SEQUENCE [LARGE SCALE GENOMIC DNA]</scope>
    <source>
        <strain evidence="2 3">EGI 80759</strain>
    </source>
</reference>
<accession>A0A411YAL1</accession>
<dbReference type="AlphaFoldDB" id="A0A411YAL1"/>
<gene>
    <name evidence="2" type="ORF">ER308_00600</name>
</gene>
<dbReference type="GO" id="GO:0003824">
    <property type="term" value="F:catalytic activity"/>
    <property type="evidence" value="ECO:0007669"/>
    <property type="project" value="UniProtKB-ARBA"/>
</dbReference>
<dbReference type="InterPro" id="IPR029045">
    <property type="entry name" value="ClpP/crotonase-like_dom_sf"/>
</dbReference>
<dbReference type="Pfam" id="PF00378">
    <property type="entry name" value="ECH_1"/>
    <property type="match status" value="1"/>
</dbReference>
<dbReference type="Gene3D" id="1.10.12.10">
    <property type="entry name" value="Lyase 2-enoyl-coa Hydratase, Chain A, domain 2"/>
    <property type="match status" value="1"/>
</dbReference>
<evidence type="ECO:0000313" key="3">
    <source>
        <dbReference type="Proteomes" id="UP000291469"/>
    </source>
</evidence>
<name>A0A411YAL1_9ACTN</name>
<organism evidence="2 3">
    <name type="scientific">Egibacter rhizosphaerae</name>
    <dbReference type="NCBI Taxonomy" id="1670831"/>
    <lineage>
        <taxon>Bacteria</taxon>
        <taxon>Bacillati</taxon>
        <taxon>Actinomycetota</taxon>
        <taxon>Nitriliruptoria</taxon>
        <taxon>Egibacterales</taxon>
        <taxon>Egibacteraceae</taxon>
        <taxon>Egibacter</taxon>
    </lineage>
</organism>
<dbReference type="PANTHER" id="PTHR43459">
    <property type="entry name" value="ENOYL-COA HYDRATASE"/>
    <property type="match status" value="1"/>
</dbReference>
<dbReference type="EMBL" id="CP036402">
    <property type="protein sequence ID" value="QBI18218.1"/>
    <property type="molecule type" value="Genomic_DNA"/>
</dbReference>
<dbReference type="InterPro" id="IPR001753">
    <property type="entry name" value="Enoyl-CoA_hydra/iso"/>
</dbReference>
<evidence type="ECO:0008006" key="4">
    <source>
        <dbReference type="Google" id="ProtNLM"/>
    </source>
</evidence>
<dbReference type="KEGG" id="erz:ER308_00600"/>
<dbReference type="InterPro" id="IPR014748">
    <property type="entry name" value="Enoyl-CoA_hydra_C"/>
</dbReference>
<sequence length="268" mass="28061">MPTDTPTRLSVSDTDGVTTITLSRPDKLNAIDQTMGRELEAVLDARDADPAVRAIILTGQGRGFCAGADIAALAEMAGTDARPPAVRRSMRSGSQRLAQRLLALETPLVAAVKGPTAGAGLGIAFAADVVLASEEASFAFAFAQRGLVPDFGVTFLLPRMVGLRAARELCLLGETVDPVRAERLGLVTRVVAADDLLEEANRVAATLARGPTAALGMTKRLLLDAFDSDAQTALDREFTAQAIAFAGEDAAEGAAAFREQRAPEFRGL</sequence>